<dbReference type="Pfam" id="PF02687">
    <property type="entry name" value="FtsX"/>
    <property type="match status" value="1"/>
</dbReference>
<comment type="subcellular location">
    <subcellularLocation>
        <location evidence="1">Cell membrane</location>
        <topology evidence="1">Multi-pass membrane protein</topology>
    </subcellularLocation>
</comment>
<evidence type="ECO:0000313" key="10">
    <source>
        <dbReference type="EMBL" id="SNZ13938.1"/>
    </source>
</evidence>
<keyword evidence="11" id="KW-1185">Reference proteome</keyword>
<feature type="transmembrane region" description="Helical" evidence="7">
    <location>
        <begin position="20"/>
        <end position="43"/>
    </location>
</feature>
<dbReference type="GO" id="GO:0098797">
    <property type="term" value="C:plasma membrane protein complex"/>
    <property type="evidence" value="ECO:0007669"/>
    <property type="project" value="TreeGrafter"/>
</dbReference>
<accession>A0A285NXK4</accession>
<evidence type="ECO:0000256" key="2">
    <source>
        <dbReference type="ARBA" id="ARBA00005236"/>
    </source>
</evidence>
<keyword evidence="6 7" id="KW-0472">Membrane</keyword>
<sequence length="414" mass="47475">MNHTLFIAYKLLLERKRQTLVSVAGVAIGVCALIVMSSLMFGFQNYFIQQVIDLEAHISIKPKEYEEEDRIVKKAKQDNIWEVYGNKPKEKDRIVGWRDIIKEVQRREDIAGVAVHLVARGILKYGVKEKPVTLIGIDPDMEPKASVINRFLENKRIEKLKTNKDALIVGKLVAKDLGIKDTGKKVILSLANGRTALLKIEDFFNSGITNIDNSRVYMHIKTLQALTDRPDEVNEIVIKVKDVNKAQKIALDLQKNLRYDVESWQRAYINFLQIFKIQNLITYMIVFAILTVSAFGIFNIIMMTVLEKKKDIAILMAMGYSRRDILFMFLAQGLAIGFFGAILGFILGYALQEYLSSVKLDVEGLIRTKGFILDRRPIYYLYAFIFSMFFSFFASFYPSYRASRLNPVDIFRSG</sequence>
<evidence type="ECO:0000256" key="6">
    <source>
        <dbReference type="ARBA" id="ARBA00023136"/>
    </source>
</evidence>
<dbReference type="InterPro" id="IPR003838">
    <property type="entry name" value="ABC3_permease_C"/>
</dbReference>
<evidence type="ECO:0000313" key="11">
    <source>
        <dbReference type="Proteomes" id="UP000218627"/>
    </source>
</evidence>
<evidence type="ECO:0000256" key="7">
    <source>
        <dbReference type="SAM" id="Phobius"/>
    </source>
</evidence>
<reference evidence="11" key="1">
    <citation type="submission" date="2017-09" db="EMBL/GenBank/DDBJ databases">
        <authorList>
            <person name="Varghese N."/>
            <person name="Submissions S."/>
        </authorList>
    </citation>
    <scope>NUCLEOTIDE SEQUENCE [LARGE SCALE GENOMIC DNA]</scope>
    <source>
        <strain evidence="11">DSM 2913</strain>
    </source>
</reference>
<evidence type="ECO:0000256" key="3">
    <source>
        <dbReference type="ARBA" id="ARBA00022475"/>
    </source>
</evidence>
<dbReference type="Pfam" id="PF12704">
    <property type="entry name" value="MacB_PCD"/>
    <property type="match status" value="1"/>
</dbReference>
<dbReference type="EMBL" id="OBEN01000004">
    <property type="protein sequence ID" value="SNZ13938.1"/>
    <property type="molecule type" value="Genomic_DNA"/>
</dbReference>
<keyword evidence="4 7" id="KW-0812">Transmembrane</keyword>
<feature type="domain" description="ABC3 transporter permease C-terminal" evidence="8">
    <location>
        <begin position="284"/>
        <end position="407"/>
    </location>
</feature>
<comment type="similarity">
    <text evidence="2">Belongs to the ABC-4 integral membrane protein family. LolC/E subfamily.</text>
</comment>
<feature type="domain" description="MacB-like periplasmic core" evidence="9">
    <location>
        <begin position="19"/>
        <end position="252"/>
    </location>
</feature>
<dbReference type="OrthoDB" id="9770036at2"/>
<name>A0A285NXK4_9AQUI</name>
<feature type="transmembrane region" description="Helical" evidence="7">
    <location>
        <begin position="326"/>
        <end position="351"/>
    </location>
</feature>
<feature type="transmembrane region" description="Helical" evidence="7">
    <location>
        <begin position="280"/>
        <end position="306"/>
    </location>
</feature>
<dbReference type="InterPro" id="IPR051447">
    <property type="entry name" value="Lipoprotein-release_system"/>
</dbReference>
<evidence type="ECO:0000259" key="8">
    <source>
        <dbReference type="Pfam" id="PF02687"/>
    </source>
</evidence>
<protein>
    <submittedName>
        <fullName evidence="10">Lipoprotein-releasing system permease protein</fullName>
    </submittedName>
</protein>
<evidence type="ECO:0000256" key="1">
    <source>
        <dbReference type="ARBA" id="ARBA00004651"/>
    </source>
</evidence>
<keyword evidence="3" id="KW-1003">Cell membrane</keyword>
<evidence type="ECO:0000256" key="4">
    <source>
        <dbReference type="ARBA" id="ARBA00022692"/>
    </source>
</evidence>
<dbReference type="RefSeq" id="WP_096601774.1">
    <property type="nucleotide sequence ID" value="NZ_OBEN01000004.1"/>
</dbReference>
<keyword evidence="5 7" id="KW-1133">Transmembrane helix</keyword>
<dbReference type="PANTHER" id="PTHR30489:SF0">
    <property type="entry name" value="LIPOPROTEIN-RELEASING SYSTEM TRANSMEMBRANE PROTEIN LOLE"/>
    <property type="match status" value="1"/>
</dbReference>
<proteinExistence type="inferred from homology"/>
<dbReference type="PANTHER" id="PTHR30489">
    <property type="entry name" value="LIPOPROTEIN-RELEASING SYSTEM TRANSMEMBRANE PROTEIN LOLE"/>
    <property type="match status" value="1"/>
</dbReference>
<dbReference type="InterPro" id="IPR025857">
    <property type="entry name" value="MacB_PCD"/>
</dbReference>
<evidence type="ECO:0000256" key="5">
    <source>
        <dbReference type="ARBA" id="ARBA00022989"/>
    </source>
</evidence>
<evidence type="ECO:0000259" key="9">
    <source>
        <dbReference type="Pfam" id="PF12704"/>
    </source>
</evidence>
<dbReference type="Proteomes" id="UP000218627">
    <property type="component" value="Unassembled WGS sequence"/>
</dbReference>
<dbReference type="GO" id="GO:0044874">
    <property type="term" value="P:lipoprotein localization to outer membrane"/>
    <property type="evidence" value="ECO:0007669"/>
    <property type="project" value="TreeGrafter"/>
</dbReference>
<gene>
    <name evidence="10" type="ORF">SAMN06265353_0929</name>
</gene>
<feature type="transmembrane region" description="Helical" evidence="7">
    <location>
        <begin position="378"/>
        <end position="397"/>
    </location>
</feature>
<keyword evidence="10" id="KW-0449">Lipoprotein</keyword>
<organism evidence="10 11">
    <name type="scientific">Hydrogenobacter hydrogenophilus</name>
    <dbReference type="NCBI Taxonomy" id="35835"/>
    <lineage>
        <taxon>Bacteria</taxon>
        <taxon>Pseudomonadati</taxon>
        <taxon>Aquificota</taxon>
        <taxon>Aquificia</taxon>
        <taxon>Aquificales</taxon>
        <taxon>Aquificaceae</taxon>
        <taxon>Hydrogenobacter</taxon>
    </lineage>
</organism>
<dbReference type="AlphaFoldDB" id="A0A285NXK4"/>